<dbReference type="GeneID" id="30313578"/>
<evidence type="ECO:0000313" key="2">
    <source>
        <dbReference type="Proteomes" id="UP000202991"/>
    </source>
</evidence>
<evidence type="ECO:0000313" key="1">
    <source>
        <dbReference type="EMBL" id="AML61172.1"/>
    </source>
</evidence>
<accession>A0A140F3L2</accession>
<dbReference type="RefSeq" id="YP_009237242.1">
    <property type="nucleotide sequence ID" value="NC_029548.1"/>
</dbReference>
<dbReference type="KEGG" id="vg:30313578"/>
<sequence length="242" mass="28223">MSAVVIPWHPRDPLKLLLQTIHTLLEYKHDIIVVTPQLTHKLSFLPRVVQLKEKMPNVGGARATGIEYAYKQGHDCIITSDSHNAFTRDPEVLCRYPTFASAPHEPLPYVKIYSSYVTFHENSLMWCTVFENTETIPMTNEPLIAFRRGFIEEIMPYLFEYTSYALDFVWALYSDKYGYIHDEVIFTHKNPLKPVRRPDPKEVVKLYNDWDKIRQKLSGYQPPRRLCAPISALPKAQQTQRL</sequence>
<protein>
    <recommendedName>
        <fullName evidence="3">Glycosyltransferase</fullName>
    </recommendedName>
</protein>
<proteinExistence type="predicted"/>
<evidence type="ECO:0008006" key="3">
    <source>
        <dbReference type="Google" id="ProtNLM"/>
    </source>
</evidence>
<name>A0A140F3L2_PFV1</name>
<dbReference type="InterPro" id="IPR029044">
    <property type="entry name" value="Nucleotide-diphossugar_trans"/>
</dbReference>
<dbReference type="EMBL" id="KU307456">
    <property type="protein sequence ID" value="AML61172.1"/>
    <property type="molecule type" value="Genomic_DNA"/>
</dbReference>
<reference evidence="1 2" key="1">
    <citation type="journal article" date="2016" name="Proc. Natl. Acad. Sci. U.S.A.">
        <title>A virus of hyperthermophilic archaea with a unique architecture among DNA viruses.</title>
        <authorList>
            <person name="Rensen E.I."/>
            <person name="Mochizuki T."/>
            <person name="Quemin E."/>
            <person name="Schouten S."/>
            <person name="Krupovic M."/>
            <person name="Prangishvili D."/>
        </authorList>
    </citation>
    <scope>NUCLEOTIDE SEQUENCE [LARGE SCALE GENOMIC DNA]</scope>
    <source>
        <strain evidence="1">1</strain>
    </source>
</reference>
<organism evidence="1 2">
    <name type="scientific">Pyrobaculum filamentous virus 1</name>
    <name type="common">PFV1</name>
    <dbReference type="NCBI Taxonomy" id="1805492"/>
    <lineage>
        <taxon>Viruses</taxon>
        <taxon>Adnaviria</taxon>
        <taxon>Zilligvirae</taxon>
        <taxon>Taleaviricota</taxon>
        <taxon>Tokiviricetes</taxon>
        <taxon>Primavirales</taxon>
        <taxon>Tristromaviridae</taxon>
        <taxon>Alphatristromavirus</taxon>
        <taxon>Alphatristromavirus pozzuoliense</taxon>
    </lineage>
</organism>
<keyword evidence="2" id="KW-1185">Reference proteome</keyword>
<dbReference type="SUPFAM" id="SSF53448">
    <property type="entry name" value="Nucleotide-diphospho-sugar transferases"/>
    <property type="match status" value="1"/>
</dbReference>
<dbReference type="Proteomes" id="UP000202991">
    <property type="component" value="Segment"/>
</dbReference>